<dbReference type="EMBL" id="QSSX01000099">
    <property type="protein sequence ID" value="RGM15747.1"/>
    <property type="molecule type" value="Genomic_DNA"/>
</dbReference>
<evidence type="ECO:0000313" key="1">
    <source>
        <dbReference type="EMBL" id="RGM15747.1"/>
    </source>
</evidence>
<name>A0A3E4UT38_MEDGN</name>
<comment type="caution">
    <text evidence="1">The sequence shown here is derived from an EMBL/GenBank/DDBJ whole genome shotgun (WGS) entry which is preliminary data.</text>
</comment>
<dbReference type="InterPro" id="IPR025462">
    <property type="entry name" value="DUF4313"/>
</dbReference>
<dbReference type="AlphaFoldDB" id="A0A3E4UT38"/>
<accession>A0A3E4UT38</accession>
<dbReference type="Pfam" id="PF14190">
    <property type="entry name" value="DUF4313"/>
    <property type="match status" value="1"/>
</dbReference>
<gene>
    <name evidence="1" type="ORF">DXC31_17840</name>
</gene>
<dbReference type="Proteomes" id="UP000260808">
    <property type="component" value="Unassembled WGS sequence"/>
</dbReference>
<sequence>MKNILGAFFYFNQRKRRIELSHKRKKNRRKIMNQEYLKGIHSEMCGKDAIIFRATENNIISFLKNSLSAERSEIRTLDGKRFLTTIKGKWIDICPDRMYLEEKLKPLLLAVKEGKKNLIPLKQIGAEQLEGYCPPMPDWNYFFWSGYSDEDYDNFRKQEEPKTVFYEAFGEKFPIQLIVKGYSYTGNLEIEMVNWKYRYPSPWATLTVDLHEVCEKDCTYVDTNHHGRKILSWISESGLGEVTEEISRNGYCTYEKVRFYPERLKYYDLEGYRRYEAKYEEIHKTSLKRNN</sequence>
<reference evidence="1 2" key="1">
    <citation type="submission" date="2018-08" db="EMBL/GenBank/DDBJ databases">
        <title>A genome reference for cultivated species of the human gut microbiota.</title>
        <authorList>
            <person name="Zou Y."/>
            <person name="Xue W."/>
            <person name="Luo G."/>
        </authorList>
    </citation>
    <scope>NUCLEOTIDE SEQUENCE [LARGE SCALE GENOMIC DNA]</scope>
    <source>
        <strain evidence="1 2">TF01-20-2</strain>
    </source>
</reference>
<evidence type="ECO:0000313" key="2">
    <source>
        <dbReference type="Proteomes" id="UP000260808"/>
    </source>
</evidence>
<proteinExistence type="predicted"/>
<organism evidence="1 2">
    <name type="scientific">Mediterraneibacter gnavus</name>
    <name type="common">Ruminococcus gnavus</name>
    <dbReference type="NCBI Taxonomy" id="33038"/>
    <lineage>
        <taxon>Bacteria</taxon>
        <taxon>Bacillati</taxon>
        <taxon>Bacillota</taxon>
        <taxon>Clostridia</taxon>
        <taxon>Lachnospirales</taxon>
        <taxon>Lachnospiraceae</taxon>
        <taxon>Mediterraneibacter</taxon>
    </lineage>
</organism>
<protein>
    <submittedName>
        <fullName evidence="1">DUF4313 domain-containing protein</fullName>
    </submittedName>
</protein>